<organism evidence="1 2">
    <name type="scientific">Chitinophaga niabensis</name>
    <dbReference type="NCBI Taxonomy" id="536979"/>
    <lineage>
        <taxon>Bacteria</taxon>
        <taxon>Pseudomonadati</taxon>
        <taxon>Bacteroidota</taxon>
        <taxon>Chitinophagia</taxon>
        <taxon>Chitinophagales</taxon>
        <taxon>Chitinophagaceae</taxon>
        <taxon>Chitinophaga</taxon>
    </lineage>
</organism>
<dbReference type="InterPro" id="IPR008775">
    <property type="entry name" value="Phytyl_CoA_dOase-like"/>
</dbReference>
<reference evidence="1 2" key="1">
    <citation type="submission" date="2016-11" db="EMBL/GenBank/DDBJ databases">
        <authorList>
            <person name="Jaros S."/>
            <person name="Januszkiewicz K."/>
            <person name="Wedrychowicz H."/>
        </authorList>
    </citation>
    <scope>NUCLEOTIDE SEQUENCE [LARGE SCALE GENOMIC DNA]</scope>
    <source>
        <strain evidence="1 2">DSM 24787</strain>
    </source>
</reference>
<dbReference type="Gene3D" id="2.60.120.620">
    <property type="entry name" value="q2cbj1_9rhob like domain"/>
    <property type="match status" value="1"/>
</dbReference>
<protein>
    <submittedName>
        <fullName evidence="1">Ectoine hydroxylase-related dioxygenase, phytanoyl-CoA dioxygenase (PhyH) family</fullName>
    </submittedName>
</protein>
<dbReference type="RefSeq" id="WP_074238038.1">
    <property type="nucleotide sequence ID" value="NZ_FSRA01000001.1"/>
</dbReference>
<evidence type="ECO:0000313" key="2">
    <source>
        <dbReference type="Proteomes" id="UP000185003"/>
    </source>
</evidence>
<keyword evidence="1" id="KW-0223">Dioxygenase</keyword>
<dbReference type="Pfam" id="PF05721">
    <property type="entry name" value="PhyH"/>
    <property type="match status" value="1"/>
</dbReference>
<dbReference type="Proteomes" id="UP000185003">
    <property type="component" value="Unassembled WGS sequence"/>
</dbReference>
<dbReference type="EMBL" id="FSRA01000001">
    <property type="protein sequence ID" value="SIN71099.1"/>
    <property type="molecule type" value="Genomic_DNA"/>
</dbReference>
<dbReference type="AlphaFoldDB" id="A0A1N6DJT9"/>
<dbReference type="GO" id="GO:0016706">
    <property type="term" value="F:2-oxoglutarate-dependent dioxygenase activity"/>
    <property type="evidence" value="ECO:0007669"/>
    <property type="project" value="UniProtKB-ARBA"/>
</dbReference>
<dbReference type="GO" id="GO:0005506">
    <property type="term" value="F:iron ion binding"/>
    <property type="evidence" value="ECO:0007669"/>
    <property type="project" value="UniProtKB-ARBA"/>
</dbReference>
<accession>A0A1N6DJT9</accession>
<dbReference type="PANTHER" id="PTHR20883:SF46">
    <property type="entry name" value="PHYTANOYL-COA HYDROXYLASE"/>
    <property type="match status" value="1"/>
</dbReference>
<dbReference type="SUPFAM" id="SSF51197">
    <property type="entry name" value="Clavaminate synthase-like"/>
    <property type="match status" value="1"/>
</dbReference>
<proteinExistence type="predicted"/>
<dbReference type="STRING" id="536979.SAMN04488055_0832"/>
<keyword evidence="2" id="KW-1185">Reference proteome</keyword>
<keyword evidence="1" id="KW-0560">Oxidoreductase</keyword>
<name>A0A1N6DJT9_9BACT</name>
<sequence length="273" mass="30676">MKYKLDKAQIESYQKNGFIVIEDFLSQEELAHWRKVVMEAVEQRGGRKMPGKDTKVGEDDGINEDADYFGKVFDQLLNLWQTHDGVKEIMLDERIGQMAAQLSGAEGIRIWHDQALFKRPWANATAWHLDTPFWSFSDRKALSIWVALDDATYENGCLYFIPGSYQQTSFENSGIGKNMDGIFTVYPQLAKIASVAAPMKAGSCSFHNGLTIHGAGANMTNGFRRAMTCAYMPEGNTFNGQQNILPDDYLQTLKIGDALNNNEQNPLIYPKAL</sequence>
<dbReference type="OrthoDB" id="9814777at2"/>
<dbReference type="PANTHER" id="PTHR20883">
    <property type="entry name" value="PHYTANOYL-COA DIOXYGENASE DOMAIN CONTAINING 1"/>
    <property type="match status" value="1"/>
</dbReference>
<gene>
    <name evidence="1" type="ORF">SAMN04488055_0832</name>
</gene>
<evidence type="ECO:0000313" key="1">
    <source>
        <dbReference type="EMBL" id="SIN71099.1"/>
    </source>
</evidence>